<dbReference type="OrthoDB" id="1935146at2759"/>
<name>A0A8T0J4U6_CERPU</name>
<dbReference type="GO" id="GO:0032040">
    <property type="term" value="C:small-subunit processome"/>
    <property type="evidence" value="ECO:0007669"/>
    <property type="project" value="TreeGrafter"/>
</dbReference>
<feature type="compositionally biased region" description="Acidic residues" evidence="10">
    <location>
        <begin position="105"/>
        <end position="117"/>
    </location>
</feature>
<dbReference type="Gene3D" id="2.130.10.10">
    <property type="entry name" value="YVTN repeat-like/Quinoprotein amine dehydrogenase"/>
    <property type="match status" value="1"/>
</dbReference>
<evidence type="ECO:0000256" key="1">
    <source>
        <dbReference type="ARBA" id="ARBA00004604"/>
    </source>
</evidence>
<dbReference type="SUPFAM" id="SSF50978">
    <property type="entry name" value="WD40 repeat-like"/>
    <property type="match status" value="1"/>
</dbReference>
<dbReference type="PANTHER" id="PTHR18359:SF0">
    <property type="entry name" value="U3 SMALL NUCLEOLAR RNA-ASSOCIATED PROTEIN 18 HOMOLOG"/>
    <property type="match status" value="1"/>
</dbReference>
<keyword evidence="12" id="KW-1185">Reference proteome</keyword>
<dbReference type="InterPro" id="IPR001680">
    <property type="entry name" value="WD40_rpt"/>
</dbReference>
<dbReference type="FunFam" id="2.130.10.10:FF:000121">
    <property type="entry name" value="U3 small nucleolar RNA-associated protein 18 homolog"/>
    <property type="match status" value="1"/>
</dbReference>
<evidence type="ECO:0000256" key="8">
    <source>
        <dbReference type="ARBA" id="ARBA00074442"/>
    </source>
</evidence>
<dbReference type="Proteomes" id="UP000822688">
    <property type="component" value="Chromosome 1"/>
</dbReference>
<proteinExistence type="inferred from homology"/>
<feature type="repeat" description="WD" evidence="9">
    <location>
        <begin position="285"/>
        <end position="326"/>
    </location>
</feature>
<dbReference type="EMBL" id="CM026421">
    <property type="protein sequence ID" value="KAG0590069.1"/>
    <property type="molecule type" value="Genomic_DNA"/>
</dbReference>
<dbReference type="PROSITE" id="PS50082">
    <property type="entry name" value="WD_REPEATS_2"/>
    <property type="match status" value="1"/>
</dbReference>
<sequence>MDETNVVEAAGRWDIIKAGDTEEAERKPVWEDEHDATAFVDVTRQNRLKKLRTAADESVIPAAEYAARLRAQHAKLNPGTTWAELPWQRKKRRREAGDDGAIGFGEEEEEEEEYEEGTYEHRNVLLEQSDLVVKNKGRLPQGLLEVSRMKDANIEEPSNAVVQSVEFHRNGQLLMTAGFDQKLRFFQIDGKRNPKVQGIFLQDFPIYNAAFVPDGSGVVAAGRRNYFFVYDLQAGKVERVNCMVGREEKSLERFAVSPDGKILAFTGNEGYIILASLRSRQCIGTLKMNGSVRYLSFAADGKELLSIGSDGEVYHWDLRSRRCIHRAPDEGCVKPTALQVSPDSKLFATGSSMGVVNLYNRESFLGGVRKPLKAFMHLTTSVDNLRFNFDSQILAISSRMKKDALRLVHVPSNTVFSNWPTPKTPLQYVHSMAFSPGGGYFAAGKADGKVLLYRLHHYDHA</sequence>
<keyword evidence="3" id="KW-0597">Phosphoprotein</keyword>
<dbReference type="PANTHER" id="PTHR18359">
    <property type="entry name" value="WD-REPEAT PROTEIN-RELATED"/>
    <property type="match status" value="1"/>
</dbReference>
<keyword evidence="6" id="KW-0539">Nucleus</keyword>
<organism evidence="11 12">
    <name type="scientific">Ceratodon purpureus</name>
    <name type="common">Fire moss</name>
    <name type="synonym">Dicranum purpureum</name>
    <dbReference type="NCBI Taxonomy" id="3225"/>
    <lineage>
        <taxon>Eukaryota</taxon>
        <taxon>Viridiplantae</taxon>
        <taxon>Streptophyta</taxon>
        <taxon>Embryophyta</taxon>
        <taxon>Bryophyta</taxon>
        <taxon>Bryophytina</taxon>
        <taxon>Bryopsida</taxon>
        <taxon>Dicranidae</taxon>
        <taxon>Pseudoditrichales</taxon>
        <taxon>Ditrichaceae</taxon>
        <taxon>Ceratodon</taxon>
    </lineage>
</organism>
<accession>A0A8T0J4U6</accession>
<evidence type="ECO:0000313" key="12">
    <source>
        <dbReference type="Proteomes" id="UP000822688"/>
    </source>
</evidence>
<dbReference type="InterPro" id="IPR015943">
    <property type="entry name" value="WD40/YVTN_repeat-like_dom_sf"/>
</dbReference>
<evidence type="ECO:0000256" key="9">
    <source>
        <dbReference type="PROSITE-ProRule" id="PRU00221"/>
    </source>
</evidence>
<protein>
    <recommendedName>
        <fullName evidence="8">U3 small nucleolar RNA-associated protein 18 homolog</fullName>
    </recommendedName>
</protein>
<dbReference type="InterPro" id="IPR036322">
    <property type="entry name" value="WD40_repeat_dom_sf"/>
</dbReference>
<feature type="region of interest" description="Disordered" evidence="10">
    <location>
        <begin position="94"/>
        <end position="117"/>
    </location>
</feature>
<comment type="caution">
    <text evidence="11">The sequence shown here is derived from an EMBL/GenBank/DDBJ whole genome shotgun (WGS) entry which is preliminary data.</text>
</comment>
<keyword evidence="4 9" id="KW-0853">WD repeat</keyword>
<evidence type="ECO:0000313" key="11">
    <source>
        <dbReference type="EMBL" id="KAG0590069.1"/>
    </source>
</evidence>
<dbReference type="GO" id="GO:0034388">
    <property type="term" value="C:Pwp2p-containing subcomplex of 90S preribosome"/>
    <property type="evidence" value="ECO:0007669"/>
    <property type="project" value="TreeGrafter"/>
</dbReference>
<evidence type="ECO:0000256" key="4">
    <source>
        <dbReference type="ARBA" id="ARBA00022574"/>
    </source>
</evidence>
<gene>
    <name evidence="11" type="ORF">KC19_1G069100</name>
</gene>
<comment type="subcellular location">
    <subcellularLocation>
        <location evidence="1">Nucleus</location>
        <location evidence="1">Nucleolus</location>
    </subcellularLocation>
</comment>
<keyword evidence="2" id="KW-0698">rRNA processing</keyword>
<evidence type="ECO:0000256" key="5">
    <source>
        <dbReference type="ARBA" id="ARBA00022737"/>
    </source>
</evidence>
<evidence type="ECO:0000256" key="6">
    <source>
        <dbReference type="ARBA" id="ARBA00023242"/>
    </source>
</evidence>
<keyword evidence="5" id="KW-0677">Repeat</keyword>
<dbReference type="Pfam" id="PF00400">
    <property type="entry name" value="WD40"/>
    <property type="match status" value="3"/>
</dbReference>
<dbReference type="SMART" id="SM00320">
    <property type="entry name" value="WD40"/>
    <property type="match status" value="6"/>
</dbReference>
<dbReference type="InterPro" id="IPR045161">
    <property type="entry name" value="Utp18"/>
</dbReference>
<comment type="similarity">
    <text evidence="7">Belongs to the WD repeat UTP18 family.</text>
</comment>
<evidence type="ECO:0000256" key="10">
    <source>
        <dbReference type="SAM" id="MobiDB-lite"/>
    </source>
</evidence>
<evidence type="ECO:0000256" key="7">
    <source>
        <dbReference type="ARBA" id="ARBA00025767"/>
    </source>
</evidence>
<dbReference type="GO" id="GO:0006364">
    <property type="term" value="P:rRNA processing"/>
    <property type="evidence" value="ECO:0007669"/>
    <property type="project" value="UniProtKB-KW"/>
</dbReference>
<reference evidence="11" key="1">
    <citation type="submission" date="2020-06" db="EMBL/GenBank/DDBJ databases">
        <title>WGS assembly of Ceratodon purpureus strain R40.</title>
        <authorList>
            <person name="Carey S.B."/>
            <person name="Jenkins J."/>
            <person name="Shu S."/>
            <person name="Lovell J.T."/>
            <person name="Sreedasyam A."/>
            <person name="Maumus F."/>
            <person name="Tiley G.P."/>
            <person name="Fernandez-Pozo N."/>
            <person name="Barry K."/>
            <person name="Chen C."/>
            <person name="Wang M."/>
            <person name="Lipzen A."/>
            <person name="Daum C."/>
            <person name="Saski C.A."/>
            <person name="Payton A.C."/>
            <person name="Mcbreen J.C."/>
            <person name="Conrad R.E."/>
            <person name="Kollar L.M."/>
            <person name="Olsson S."/>
            <person name="Huttunen S."/>
            <person name="Landis J.B."/>
            <person name="Wickett N.J."/>
            <person name="Johnson M.G."/>
            <person name="Rensing S.A."/>
            <person name="Grimwood J."/>
            <person name="Schmutz J."/>
            <person name="Mcdaniel S.F."/>
        </authorList>
    </citation>
    <scope>NUCLEOTIDE SEQUENCE</scope>
    <source>
        <strain evidence="11">R40</strain>
    </source>
</reference>
<evidence type="ECO:0000256" key="2">
    <source>
        <dbReference type="ARBA" id="ARBA00022552"/>
    </source>
</evidence>
<dbReference type="AlphaFoldDB" id="A0A8T0J4U6"/>
<evidence type="ECO:0000256" key="3">
    <source>
        <dbReference type="ARBA" id="ARBA00022553"/>
    </source>
</evidence>